<dbReference type="PANTHER" id="PTHR11575:SF24">
    <property type="entry name" value="5'-NUCLEOTIDASE"/>
    <property type="match status" value="1"/>
</dbReference>
<dbReference type="OrthoDB" id="4762412at2"/>
<dbReference type="InterPro" id="IPR008334">
    <property type="entry name" value="5'-Nucleotdase_C"/>
</dbReference>
<dbReference type="InterPro" id="IPR006179">
    <property type="entry name" value="5_nucleotidase/apyrase"/>
</dbReference>
<dbReference type="STRING" id="1586267.GCA_001418685_01127"/>
<sequence length="252" mass="29270">MRVISRVILLGFILLILINCKTSKIKKEVYQIHLNREITDSIIADSQYIKYIYPYKKQLDSILKQPISYAKEDFTKIGYSSNEGNLLADLLLEYAKKYAEKNSIAIPDFCLLNIGGIRTSIPKGVVTVENIFEVAPFENEMVYIQLNGNQMEEMFNYLGKEKKGHPLAGIKIIYKNDKFHSAYIAGKDFDPDKNYWIVTIDYLMNGGDRMYFLTKSNSIEVTHQRLRDILIEQIKQYKVLPDSKNERLIFQN</sequence>
<dbReference type="GO" id="GO:0008253">
    <property type="term" value="F:5'-nucleotidase activity"/>
    <property type="evidence" value="ECO:0007669"/>
    <property type="project" value="TreeGrafter"/>
</dbReference>
<dbReference type="PANTHER" id="PTHR11575">
    <property type="entry name" value="5'-NUCLEOTIDASE-RELATED"/>
    <property type="match status" value="1"/>
</dbReference>
<dbReference type="AlphaFoldDB" id="A0A0X3AQ70"/>
<reference evidence="2 3" key="1">
    <citation type="submission" date="2016-01" db="EMBL/GenBank/DDBJ databases">
        <authorList>
            <person name="McClelland M."/>
            <person name="Jain A."/>
            <person name="Saraogi P."/>
            <person name="Mendelson R."/>
            <person name="Westerman R."/>
            <person name="SanMiguel P."/>
            <person name="Csonka L."/>
        </authorList>
    </citation>
    <scope>NUCLEOTIDE SEQUENCE [LARGE SCALE GENOMIC DNA]</scope>
    <source>
        <strain evidence="2 3">R-53146</strain>
    </source>
</reference>
<dbReference type="InterPro" id="IPR036907">
    <property type="entry name" value="5'-Nucleotdase_C_sf"/>
</dbReference>
<proteinExistence type="predicted"/>
<feature type="domain" description="5'-Nucleotidase C-terminal" evidence="1">
    <location>
        <begin position="81"/>
        <end position="210"/>
    </location>
</feature>
<dbReference type="GO" id="GO:0009166">
    <property type="term" value="P:nucleotide catabolic process"/>
    <property type="evidence" value="ECO:0007669"/>
    <property type="project" value="InterPro"/>
</dbReference>
<dbReference type="RefSeq" id="WP_055425482.1">
    <property type="nucleotide sequence ID" value="NZ_FCOR01000006.1"/>
</dbReference>
<dbReference type="Pfam" id="PF02872">
    <property type="entry name" value="5_nucleotid_C"/>
    <property type="match status" value="1"/>
</dbReference>
<dbReference type="EMBL" id="FCOR01000006">
    <property type="protein sequence ID" value="CVK16277.1"/>
    <property type="molecule type" value="Genomic_DNA"/>
</dbReference>
<organism evidence="2 3">
    <name type="scientific">Apibacter mensalis</name>
    <dbReference type="NCBI Taxonomy" id="1586267"/>
    <lineage>
        <taxon>Bacteria</taxon>
        <taxon>Pseudomonadati</taxon>
        <taxon>Bacteroidota</taxon>
        <taxon>Flavobacteriia</taxon>
        <taxon>Flavobacteriales</taxon>
        <taxon>Weeksellaceae</taxon>
        <taxon>Apibacter</taxon>
    </lineage>
</organism>
<protein>
    <submittedName>
        <fullName evidence="2">5'-nucleotidase, C-terminal domain</fullName>
    </submittedName>
</protein>
<name>A0A0X3AQ70_9FLAO</name>
<evidence type="ECO:0000259" key="1">
    <source>
        <dbReference type="Pfam" id="PF02872"/>
    </source>
</evidence>
<dbReference type="GO" id="GO:0030288">
    <property type="term" value="C:outer membrane-bounded periplasmic space"/>
    <property type="evidence" value="ECO:0007669"/>
    <property type="project" value="TreeGrafter"/>
</dbReference>
<dbReference type="Gene3D" id="3.90.780.10">
    <property type="entry name" value="5'-Nucleotidase, C-terminal domain"/>
    <property type="match status" value="1"/>
</dbReference>
<gene>
    <name evidence="2" type="ORF">Ga0061079_10642</name>
</gene>
<keyword evidence="3" id="KW-1185">Reference proteome</keyword>
<dbReference type="Proteomes" id="UP000182761">
    <property type="component" value="Unassembled WGS sequence"/>
</dbReference>
<dbReference type="PRINTS" id="PR01607">
    <property type="entry name" value="APYRASEFAMLY"/>
</dbReference>
<evidence type="ECO:0000313" key="3">
    <source>
        <dbReference type="Proteomes" id="UP000182761"/>
    </source>
</evidence>
<accession>A0A0X3AQ70</accession>
<evidence type="ECO:0000313" key="2">
    <source>
        <dbReference type="EMBL" id="CVK16277.1"/>
    </source>
</evidence>
<dbReference type="GO" id="GO:0008768">
    <property type="term" value="F:UDP-sugar diphosphatase activity"/>
    <property type="evidence" value="ECO:0007669"/>
    <property type="project" value="TreeGrafter"/>
</dbReference>
<dbReference type="SUPFAM" id="SSF55816">
    <property type="entry name" value="5'-nucleotidase (syn. UDP-sugar hydrolase), C-terminal domain"/>
    <property type="match status" value="1"/>
</dbReference>